<organism evidence="2 3">
    <name type="scientific">Acinetobacter nosocomialis</name>
    <dbReference type="NCBI Taxonomy" id="106654"/>
    <lineage>
        <taxon>Bacteria</taxon>
        <taxon>Pseudomonadati</taxon>
        <taxon>Pseudomonadota</taxon>
        <taxon>Gammaproteobacteria</taxon>
        <taxon>Moraxellales</taxon>
        <taxon>Moraxellaceae</taxon>
        <taxon>Acinetobacter</taxon>
        <taxon>Acinetobacter calcoaceticus/baumannii complex</taxon>
    </lineage>
</organism>
<evidence type="ECO:0000313" key="2">
    <source>
        <dbReference type="EMBL" id="KDM56749.1"/>
    </source>
</evidence>
<name>A0A837AGB1_ACINO</name>
<evidence type="ECO:0008006" key="4">
    <source>
        <dbReference type="Google" id="ProtNLM"/>
    </source>
</evidence>
<gene>
    <name evidence="2" type="ORF">AE32_01938</name>
</gene>
<keyword evidence="1" id="KW-1133">Transmembrane helix</keyword>
<evidence type="ECO:0000256" key="1">
    <source>
        <dbReference type="SAM" id="Phobius"/>
    </source>
</evidence>
<keyword evidence="1" id="KW-0812">Transmembrane</keyword>
<reference evidence="2 3" key="1">
    <citation type="submission" date="2014-04" db="EMBL/GenBank/DDBJ databases">
        <title>The Genome Sequence of Acinetobacter baumanii BIDMC 57.</title>
        <authorList>
            <consortium name="The Broad Institute Genomics Platform"/>
            <consortium name="The Broad Institute Genome Sequencing Center for Infectious Disease"/>
            <person name="Murphy C."/>
            <person name="Cosimi L."/>
            <person name="Cerqueira G."/>
            <person name="Feldgarden M."/>
            <person name="Earl A."/>
            <person name="Spencer M.D."/>
            <person name="Fodor A."/>
            <person name="Sautter R.L."/>
            <person name="Hung D."/>
            <person name="Onderdonk A.B."/>
            <person name="Ernst C."/>
            <person name="Delaney M."/>
            <person name="DuBois A."/>
            <person name="Young S.K."/>
            <person name="Zeng Q."/>
            <person name="Gargeya S."/>
            <person name="Abouelleil A."/>
            <person name="Alvarado L."/>
            <person name="Chapman S.B."/>
            <person name="Gainer-Dewar J."/>
            <person name="Goldberg J."/>
            <person name="Griggs A."/>
            <person name="Gujja S."/>
            <person name="Hansen M."/>
            <person name="Howarth C."/>
            <person name="Imamovic A."/>
            <person name="Larimer J."/>
            <person name="Pearson M."/>
            <person name="Poon T.W."/>
            <person name="Priest M."/>
            <person name="Roberts A."/>
            <person name="Saif S."/>
            <person name="Shea T."/>
            <person name="Sykes S."/>
            <person name="Wortman J."/>
            <person name="Nusbaum C."/>
            <person name="Birren B."/>
        </authorList>
    </citation>
    <scope>NUCLEOTIDE SEQUENCE [LARGE SCALE GENOMIC DNA]</scope>
    <source>
        <strain evidence="2 3">BIDMC 57</strain>
    </source>
</reference>
<dbReference type="AlphaFoldDB" id="A0A837AGB1"/>
<sequence length="128" mass="15229">MYIEFKDLMKKRNIALITIFILIIGSGYLFINNKENTQRVKSVVYTDKTIRQKFGKIKDYSIKQYGSDFYTDAERPLYSYKVEITGQKQDGVVDIEMRKDFNKIKYLYTIKVKEEGHSMGFRIRFGKH</sequence>
<comment type="caution">
    <text evidence="2">The sequence shown here is derived from an EMBL/GenBank/DDBJ whole genome shotgun (WGS) entry which is preliminary data.</text>
</comment>
<evidence type="ECO:0000313" key="3">
    <source>
        <dbReference type="Proteomes" id="UP000027208"/>
    </source>
</evidence>
<protein>
    <recommendedName>
        <fullName evidence="4">DUF3139 domain-containing protein</fullName>
    </recommendedName>
</protein>
<feature type="transmembrane region" description="Helical" evidence="1">
    <location>
        <begin position="12"/>
        <end position="31"/>
    </location>
</feature>
<dbReference type="Proteomes" id="UP000027208">
    <property type="component" value="Unassembled WGS sequence"/>
</dbReference>
<accession>A0A837AGB1</accession>
<keyword evidence="1" id="KW-0472">Membrane</keyword>
<proteinExistence type="predicted"/>
<dbReference type="EMBL" id="JMUI01000006">
    <property type="protein sequence ID" value="KDM56749.1"/>
    <property type="molecule type" value="Genomic_DNA"/>
</dbReference>